<evidence type="ECO:0000313" key="1">
    <source>
        <dbReference type="EMBL" id="POG67441.1"/>
    </source>
</evidence>
<sequence length="68" mass="8531">MRHNFFRPFFLHLLYFYPDKKKEKKNYFKLVLVKKRRAIMGRCFLSTDITLSKIFLTKQFIFIKKNFF</sequence>
<comment type="caution">
    <text evidence="1">The sequence shown here is derived from an EMBL/GenBank/DDBJ whole genome shotgun (WGS) entry which is preliminary data.</text>
</comment>
<name>A0A2P4PPY1_RHIID</name>
<keyword evidence="2" id="KW-1185">Reference proteome</keyword>
<reference evidence="1 2" key="1">
    <citation type="journal article" date="2013" name="Proc. Natl. Acad. Sci. U.S.A.">
        <title>Genome of an arbuscular mycorrhizal fungus provides insight into the oldest plant symbiosis.</title>
        <authorList>
            <person name="Tisserant E."/>
            <person name="Malbreil M."/>
            <person name="Kuo A."/>
            <person name="Kohler A."/>
            <person name="Symeonidi A."/>
            <person name="Balestrini R."/>
            <person name="Charron P."/>
            <person name="Duensing N."/>
            <person name="Frei Dit Frey N."/>
            <person name="Gianinazzi-Pearson V."/>
            <person name="Gilbert L.B."/>
            <person name="Handa Y."/>
            <person name="Herr J.R."/>
            <person name="Hijri M."/>
            <person name="Koul R."/>
            <person name="Kawaguchi M."/>
            <person name="Krajinski F."/>
            <person name="Lammers P.J."/>
            <person name="Masclaux F.G."/>
            <person name="Murat C."/>
            <person name="Morin E."/>
            <person name="Ndikumana S."/>
            <person name="Pagni M."/>
            <person name="Petitpierre D."/>
            <person name="Requena N."/>
            <person name="Rosikiewicz P."/>
            <person name="Riley R."/>
            <person name="Saito K."/>
            <person name="San Clemente H."/>
            <person name="Shapiro H."/>
            <person name="van Tuinen D."/>
            <person name="Becard G."/>
            <person name="Bonfante P."/>
            <person name="Paszkowski U."/>
            <person name="Shachar-Hill Y.Y."/>
            <person name="Tuskan G.A."/>
            <person name="Young P.W."/>
            <person name="Sanders I.R."/>
            <person name="Henrissat B."/>
            <person name="Rensing S.A."/>
            <person name="Grigoriev I.V."/>
            <person name="Corradi N."/>
            <person name="Roux C."/>
            <person name="Martin F."/>
        </authorList>
    </citation>
    <scope>NUCLEOTIDE SEQUENCE [LARGE SCALE GENOMIC DNA]</scope>
    <source>
        <strain evidence="1 2">DAOM 197198</strain>
    </source>
</reference>
<protein>
    <submittedName>
        <fullName evidence="1">Uncharacterized protein</fullName>
    </submittedName>
</protein>
<organism evidence="1 2">
    <name type="scientific">Rhizophagus irregularis (strain DAOM 181602 / DAOM 197198 / MUCL 43194)</name>
    <name type="common">Arbuscular mycorrhizal fungus</name>
    <name type="synonym">Glomus intraradices</name>
    <dbReference type="NCBI Taxonomy" id="747089"/>
    <lineage>
        <taxon>Eukaryota</taxon>
        <taxon>Fungi</taxon>
        <taxon>Fungi incertae sedis</taxon>
        <taxon>Mucoromycota</taxon>
        <taxon>Glomeromycotina</taxon>
        <taxon>Glomeromycetes</taxon>
        <taxon>Glomerales</taxon>
        <taxon>Glomeraceae</taxon>
        <taxon>Rhizophagus</taxon>
    </lineage>
</organism>
<proteinExistence type="predicted"/>
<accession>A0A2P4PPY1</accession>
<reference evidence="1 2" key="2">
    <citation type="journal article" date="2018" name="New Phytol.">
        <title>High intraspecific genome diversity in the model arbuscular mycorrhizal symbiont Rhizophagus irregularis.</title>
        <authorList>
            <person name="Chen E.C.H."/>
            <person name="Morin E."/>
            <person name="Beaudet D."/>
            <person name="Noel J."/>
            <person name="Yildirir G."/>
            <person name="Ndikumana S."/>
            <person name="Charron P."/>
            <person name="St-Onge C."/>
            <person name="Giorgi J."/>
            <person name="Kruger M."/>
            <person name="Marton T."/>
            <person name="Ropars J."/>
            <person name="Grigoriev I.V."/>
            <person name="Hainaut M."/>
            <person name="Henrissat B."/>
            <person name="Roux C."/>
            <person name="Martin F."/>
            <person name="Corradi N."/>
        </authorList>
    </citation>
    <scope>NUCLEOTIDE SEQUENCE [LARGE SCALE GENOMIC DNA]</scope>
    <source>
        <strain evidence="1 2">DAOM 197198</strain>
    </source>
</reference>
<dbReference type="EMBL" id="AUPC02000171">
    <property type="protein sequence ID" value="POG67441.1"/>
    <property type="molecule type" value="Genomic_DNA"/>
</dbReference>
<dbReference type="AlphaFoldDB" id="A0A2P4PPY1"/>
<evidence type="ECO:0000313" key="2">
    <source>
        <dbReference type="Proteomes" id="UP000018888"/>
    </source>
</evidence>
<gene>
    <name evidence="1" type="ORF">GLOIN_2v1647869</name>
</gene>
<dbReference type="Proteomes" id="UP000018888">
    <property type="component" value="Unassembled WGS sequence"/>
</dbReference>